<reference evidence="3 7" key="1">
    <citation type="journal article" date="2008" name="Proc. Natl. Acad. Sci. U.S.A.">
        <title>Niche adaptation and genome expansion in the chlorophyll d-producing cyanobacterium Acaryochloris marina.</title>
        <authorList>
            <person name="Swingley W.D."/>
            <person name="Chen M."/>
            <person name="Cheung P.C."/>
            <person name="Conrad A.L."/>
            <person name="Dejesa L.C."/>
            <person name="Hao J."/>
            <person name="Honchak B.M."/>
            <person name="Karbach L.E."/>
            <person name="Kurdoglu A."/>
            <person name="Lahiri S."/>
            <person name="Mastrian S.D."/>
            <person name="Miyashita H."/>
            <person name="Page L."/>
            <person name="Ramakrishna P."/>
            <person name="Satoh S."/>
            <person name="Sattley W.M."/>
            <person name="Shimada Y."/>
            <person name="Taylor H.L."/>
            <person name="Tomo T."/>
            <person name="Tsuchiya T."/>
            <person name="Wang Z.T."/>
            <person name="Raymond J."/>
            <person name="Mimuro M."/>
            <person name="Blankenship R.E."/>
            <person name="Touchman J.W."/>
        </authorList>
    </citation>
    <scope>NUCLEOTIDE SEQUENCE [LARGE SCALE GENOMIC DNA]</scope>
    <source>
        <strain evidence="7">MBIC 11017</strain>
        <strain evidence="3">MBIC11017</strain>
    </source>
</reference>
<keyword evidence="7" id="KW-1185">Reference proteome</keyword>
<dbReference type="EMBL" id="CP000828">
    <property type="protein sequence ID" value="ABW30079.1"/>
    <property type="molecule type" value="Genomic_DNA"/>
</dbReference>
<dbReference type="eggNOG" id="COG3335">
    <property type="taxonomic scope" value="Bacteria"/>
</dbReference>
<dbReference type="NCBIfam" id="NF033545">
    <property type="entry name" value="transpos_IS630"/>
    <property type="match status" value="1"/>
</dbReference>
<dbReference type="InterPro" id="IPR047655">
    <property type="entry name" value="Transpos_IS630-like"/>
</dbReference>
<evidence type="ECO:0000259" key="1">
    <source>
        <dbReference type="Pfam" id="PF13358"/>
    </source>
</evidence>
<evidence type="ECO:0000313" key="2">
    <source>
        <dbReference type="EMBL" id="ABW27388.1"/>
    </source>
</evidence>
<dbReference type="STRING" id="329726.AM1_2378"/>
<dbReference type="KEGG" id="amr:AM1_5116"/>
<feature type="domain" description="Tc1-like transposase DDE" evidence="1">
    <location>
        <begin position="1"/>
        <end position="129"/>
    </location>
</feature>
<dbReference type="EMBL" id="CP000828">
    <property type="protein sequence ID" value="ABW31093.1"/>
    <property type="molecule type" value="Genomic_DNA"/>
</dbReference>
<dbReference type="Gene3D" id="3.30.420.10">
    <property type="entry name" value="Ribonuclease H-like superfamily/Ribonuclease H"/>
    <property type="match status" value="1"/>
</dbReference>
<dbReference type="InterPro" id="IPR012337">
    <property type="entry name" value="RNaseH-like_sf"/>
</dbReference>
<dbReference type="KEGG" id="amr:AM1_6161"/>
<dbReference type="EMBL" id="CP000828">
    <property type="protein sequence ID" value="ABW27388.1"/>
    <property type="molecule type" value="Genomic_DNA"/>
</dbReference>
<dbReference type="EMBL" id="CP000828">
    <property type="protein sequence ID" value="ABW28369.1"/>
    <property type="molecule type" value="Genomic_DNA"/>
</dbReference>
<organism evidence="3 7">
    <name type="scientific">Acaryochloris marina (strain MBIC 11017)</name>
    <dbReference type="NCBI Taxonomy" id="329726"/>
    <lineage>
        <taxon>Bacteria</taxon>
        <taxon>Bacillati</taxon>
        <taxon>Cyanobacteriota</taxon>
        <taxon>Cyanophyceae</taxon>
        <taxon>Acaryochloridales</taxon>
        <taxon>Acaryochloridaceae</taxon>
        <taxon>Acaryochloris</taxon>
    </lineage>
</organism>
<protein>
    <recommendedName>
        <fullName evidence="1">Tc1-like transposase DDE domain-containing protein</fullName>
    </recommendedName>
</protein>
<dbReference type="SUPFAM" id="SSF53098">
    <property type="entry name" value="Ribonuclease H-like"/>
    <property type="match status" value="1"/>
</dbReference>
<accession>B0C022</accession>
<dbReference type="AlphaFoldDB" id="B0C022"/>
<evidence type="ECO:0000313" key="6">
    <source>
        <dbReference type="EMBL" id="ABW31093.1"/>
    </source>
</evidence>
<evidence type="ECO:0000313" key="3">
    <source>
        <dbReference type="EMBL" id="ABW28369.1"/>
    </source>
</evidence>
<dbReference type="Pfam" id="PF13358">
    <property type="entry name" value="DDE_3"/>
    <property type="match status" value="1"/>
</dbReference>
<dbReference type="InterPro" id="IPR036397">
    <property type="entry name" value="RNaseH_sf"/>
</dbReference>
<dbReference type="HOGENOM" id="CLU_056788_15_1_3"/>
<sequence length="159" mass="18457">MDESGFSLVPCIPYGWQPIGTYLEIPTRSSKRLNVLGFLSRRQGLHAYTSEQTITSEVVSHCIDTFFADVELPTVIVVDQAPIHTSQSIYEMKAEWAERGITLFELPSYSPHLNLIERLWQFMKYQWIEMSAYWGWSSLVEYVERVLKAYGDDYVINFS</sequence>
<dbReference type="KEGG" id="amr:AM1_5836"/>
<evidence type="ECO:0000313" key="4">
    <source>
        <dbReference type="EMBL" id="ABW30079.1"/>
    </source>
</evidence>
<evidence type="ECO:0000313" key="7">
    <source>
        <dbReference type="Proteomes" id="UP000000268"/>
    </source>
</evidence>
<dbReference type="InterPro" id="IPR038717">
    <property type="entry name" value="Tc1-like_DDE_dom"/>
</dbReference>
<dbReference type="KEGG" id="amr:AM1_2378"/>
<proteinExistence type="predicted"/>
<dbReference type="KEGG" id="amr:AM1_3375"/>
<dbReference type="Proteomes" id="UP000000268">
    <property type="component" value="Chromosome"/>
</dbReference>
<evidence type="ECO:0000313" key="5">
    <source>
        <dbReference type="EMBL" id="ABW30777.1"/>
    </source>
</evidence>
<gene>
    <name evidence="2" type="ordered locus">AM1_2378</name>
    <name evidence="3" type="ordered locus">AM1_3375</name>
    <name evidence="4" type="ordered locus">AM1_5116</name>
    <name evidence="5" type="ordered locus">AM1_5836</name>
    <name evidence="6" type="ordered locus">AM1_6161</name>
</gene>
<name>B0C022_ACAM1</name>
<dbReference type="GO" id="GO:0003676">
    <property type="term" value="F:nucleic acid binding"/>
    <property type="evidence" value="ECO:0007669"/>
    <property type="project" value="InterPro"/>
</dbReference>
<dbReference type="EMBL" id="CP000828">
    <property type="protein sequence ID" value="ABW30777.1"/>
    <property type="molecule type" value="Genomic_DNA"/>
</dbReference>